<evidence type="ECO:0000313" key="2">
    <source>
        <dbReference type="Proteomes" id="UP001500691"/>
    </source>
</evidence>
<sequence>MPYPVSPDRRTTVEETHMFIQPWDAGLDDAEWQTWIADGHDFGHLCVNGLPGAAPVVVPTHFVGDGNRLLIHLARPNPVWKAIEHDPNVTFDVSGDYAFIPGTWRAAPGVPPTDGVPTSYYAAVQFTCRARVIDDPQAKAELLRRQLAHFQPDGDHAPVEVDQPPYGRMLPGIRGLELDVVEVRAKFKYDNQKPVELRTTVADRLTERGEGLDVPTARQQLRRVDRIGTWKP</sequence>
<dbReference type="InterPro" id="IPR007396">
    <property type="entry name" value="TR_PAI2-type"/>
</dbReference>
<dbReference type="RefSeq" id="WP_346081488.1">
    <property type="nucleotide sequence ID" value="NZ_BAABFF010000001.1"/>
</dbReference>
<dbReference type="EMBL" id="BAABFF010000001">
    <property type="protein sequence ID" value="GAA4584127.1"/>
    <property type="molecule type" value="Genomic_DNA"/>
</dbReference>
<proteinExistence type="predicted"/>
<protein>
    <submittedName>
        <fullName evidence="1">FMN-binding negative transcriptional regulator</fullName>
    </submittedName>
</protein>
<accession>A0ABP8T984</accession>
<name>A0ABP8T984_9ACTN</name>
<dbReference type="Proteomes" id="UP001500691">
    <property type="component" value="Unassembled WGS sequence"/>
</dbReference>
<evidence type="ECO:0000313" key="1">
    <source>
        <dbReference type="EMBL" id="GAA4584127.1"/>
    </source>
</evidence>
<gene>
    <name evidence="1" type="ORF">GCM10023100_75240</name>
</gene>
<organism evidence="1 2">
    <name type="scientific">Actinocorallia cavernae</name>
    <dbReference type="NCBI Taxonomy" id="328075"/>
    <lineage>
        <taxon>Bacteria</taxon>
        <taxon>Bacillati</taxon>
        <taxon>Actinomycetota</taxon>
        <taxon>Actinomycetes</taxon>
        <taxon>Streptosporangiales</taxon>
        <taxon>Thermomonosporaceae</taxon>
        <taxon>Actinocorallia</taxon>
    </lineage>
</organism>
<dbReference type="PANTHER" id="PTHR35802:SF1">
    <property type="entry name" value="PROTEASE SYNTHASE AND SPORULATION PROTEIN PAI 2"/>
    <property type="match status" value="1"/>
</dbReference>
<comment type="caution">
    <text evidence="1">The sequence shown here is derived from an EMBL/GenBank/DDBJ whole genome shotgun (WGS) entry which is preliminary data.</text>
</comment>
<dbReference type="PANTHER" id="PTHR35802">
    <property type="entry name" value="PROTEASE SYNTHASE AND SPORULATION PROTEIN PAI 2"/>
    <property type="match status" value="1"/>
</dbReference>
<dbReference type="Gene3D" id="2.30.110.10">
    <property type="entry name" value="Electron Transport, Fmn-binding Protein, Chain A"/>
    <property type="match status" value="1"/>
</dbReference>
<dbReference type="SUPFAM" id="SSF50475">
    <property type="entry name" value="FMN-binding split barrel"/>
    <property type="match status" value="1"/>
</dbReference>
<reference evidence="2" key="1">
    <citation type="journal article" date="2019" name="Int. J. Syst. Evol. Microbiol.">
        <title>The Global Catalogue of Microorganisms (GCM) 10K type strain sequencing project: providing services to taxonomists for standard genome sequencing and annotation.</title>
        <authorList>
            <consortium name="The Broad Institute Genomics Platform"/>
            <consortium name="The Broad Institute Genome Sequencing Center for Infectious Disease"/>
            <person name="Wu L."/>
            <person name="Ma J."/>
        </authorList>
    </citation>
    <scope>NUCLEOTIDE SEQUENCE [LARGE SCALE GENOMIC DNA]</scope>
    <source>
        <strain evidence="2">JCM 13278</strain>
    </source>
</reference>
<dbReference type="Pfam" id="PF04299">
    <property type="entry name" value="FMN_bind_2"/>
    <property type="match status" value="1"/>
</dbReference>
<keyword evidence="2" id="KW-1185">Reference proteome</keyword>
<dbReference type="InterPro" id="IPR012349">
    <property type="entry name" value="Split_barrel_FMN-bd"/>
</dbReference>